<sequence length="198" mass="22448">TNDGDDGRRKRSLDPQEQQEQPQIEKRNIFSRLLNTDRSHEPHHRTPSHQIHYQTYNNIGYDGVDSSEAEEYHYWNAEEQEEGEEEGIDVEDDVERHGGIYEDVEDDDEDFGDDDGRAVLFGNASPSTIVRAAGTSTPIVIEPFLHPASHNSLFEDTRHRRDGDQVQEVEDSNTAAVAAAADNDSEDEDMDRIRASQP</sequence>
<dbReference type="EMBL" id="JAAAIL010003824">
    <property type="protein sequence ID" value="KAG0249102.1"/>
    <property type="molecule type" value="Genomic_DNA"/>
</dbReference>
<proteinExistence type="predicted"/>
<reference evidence="2" key="1">
    <citation type="journal article" date="2020" name="Fungal Divers.">
        <title>Resolving the Mortierellaceae phylogeny through synthesis of multi-gene phylogenetics and phylogenomics.</title>
        <authorList>
            <person name="Vandepol N."/>
            <person name="Liber J."/>
            <person name="Desiro A."/>
            <person name="Na H."/>
            <person name="Kennedy M."/>
            <person name="Barry K."/>
            <person name="Grigoriev I.V."/>
            <person name="Miller A.N."/>
            <person name="O'Donnell K."/>
            <person name="Stajich J.E."/>
            <person name="Bonito G."/>
        </authorList>
    </citation>
    <scope>NUCLEOTIDE SEQUENCE</scope>
    <source>
        <strain evidence="2">NRRL 28262</strain>
    </source>
</reference>
<dbReference type="Proteomes" id="UP001194580">
    <property type="component" value="Unassembled WGS sequence"/>
</dbReference>
<evidence type="ECO:0000313" key="3">
    <source>
        <dbReference type="Proteomes" id="UP001194580"/>
    </source>
</evidence>
<feature type="region of interest" description="Disordered" evidence="1">
    <location>
        <begin position="1"/>
        <end position="54"/>
    </location>
</feature>
<evidence type="ECO:0000256" key="1">
    <source>
        <dbReference type="SAM" id="MobiDB-lite"/>
    </source>
</evidence>
<dbReference type="AlphaFoldDB" id="A0AAD4H0B0"/>
<gene>
    <name evidence="2" type="ORF">BGZ95_007689</name>
</gene>
<feature type="non-terminal residue" evidence="2">
    <location>
        <position position="1"/>
    </location>
</feature>
<organism evidence="2 3">
    <name type="scientific">Linnemannia exigua</name>
    <dbReference type="NCBI Taxonomy" id="604196"/>
    <lineage>
        <taxon>Eukaryota</taxon>
        <taxon>Fungi</taxon>
        <taxon>Fungi incertae sedis</taxon>
        <taxon>Mucoromycota</taxon>
        <taxon>Mortierellomycotina</taxon>
        <taxon>Mortierellomycetes</taxon>
        <taxon>Mortierellales</taxon>
        <taxon>Mortierellaceae</taxon>
        <taxon>Linnemannia</taxon>
    </lineage>
</organism>
<evidence type="ECO:0000313" key="2">
    <source>
        <dbReference type="EMBL" id="KAG0249102.1"/>
    </source>
</evidence>
<feature type="compositionally biased region" description="Low complexity" evidence="1">
    <location>
        <begin position="172"/>
        <end position="182"/>
    </location>
</feature>
<accession>A0AAD4H0B0</accession>
<name>A0AAD4H0B0_9FUNG</name>
<feature type="region of interest" description="Disordered" evidence="1">
    <location>
        <begin position="157"/>
        <end position="198"/>
    </location>
</feature>
<comment type="caution">
    <text evidence="2">The sequence shown here is derived from an EMBL/GenBank/DDBJ whole genome shotgun (WGS) entry which is preliminary data.</text>
</comment>
<feature type="non-terminal residue" evidence="2">
    <location>
        <position position="198"/>
    </location>
</feature>
<keyword evidence="3" id="KW-1185">Reference proteome</keyword>
<protein>
    <submittedName>
        <fullName evidence="2">Uncharacterized protein</fullName>
    </submittedName>
</protein>
<feature type="compositionally biased region" description="Basic and acidic residues" evidence="1">
    <location>
        <begin position="1"/>
        <end position="14"/>
    </location>
</feature>